<dbReference type="RefSeq" id="WP_034325008.1">
    <property type="nucleotide sequence ID" value="NZ_JOTP01000037.1"/>
</dbReference>
<gene>
    <name evidence="2" type="ORF">BA70_12815</name>
</gene>
<comment type="caution">
    <text evidence="2">The sequence shown here is derived from an EMBL/GenBank/DDBJ whole genome shotgun (WGS) entry which is preliminary data.</text>
</comment>
<dbReference type="OrthoDB" id="2287339at2"/>
<dbReference type="Proteomes" id="UP000028091">
    <property type="component" value="Unassembled WGS sequence"/>
</dbReference>
<evidence type="ECO:0000256" key="1">
    <source>
        <dbReference type="SAM" id="MobiDB-lite"/>
    </source>
</evidence>
<accession>A0A081L6V2</accession>
<dbReference type="NCBIfam" id="TIGR01558">
    <property type="entry name" value="sm_term_P27"/>
    <property type="match status" value="1"/>
</dbReference>
<proteinExistence type="predicted"/>
<sequence>MARRKQMTDTLKGQISNEEREQRQQHEEKLKGISPLKENPPYWLSTMAKNEWVRIYPHIIELPISELDRTLLAMYCNSYAQYRQALEDVAAEGQVVFEVNSKGFEVKKKNPSIEIMMQMSKEIRAIAGQLGLALDARLRLVGLGEESEDDDIFEAMRQDDDD</sequence>
<feature type="compositionally biased region" description="Basic and acidic residues" evidence="1">
    <location>
        <begin position="17"/>
        <end position="31"/>
    </location>
</feature>
<organism evidence="2 3">
    <name type="scientific">Bacillus zhangzhouensis</name>
    <dbReference type="NCBI Taxonomy" id="1178540"/>
    <lineage>
        <taxon>Bacteria</taxon>
        <taxon>Bacillati</taxon>
        <taxon>Bacillota</taxon>
        <taxon>Bacilli</taxon>
        <taxon>Bacillales</taxon>
        <taxon>Bacillaceae</taxon>
        <taxon>Bacillus</taxon>
    </lineage>
</organism>
<name>A0A081L6V2_9BACI</name>
<evidence type="ECO:0000313" key="2">
    <source>
        <dbReference type="EMBL" id="KEP24978.1"/>
    </source>
</evidence>
<dbReference type="EMBL" id="JOTP01000037">
    <property type="protein sequence ID" value="KEP24978.1"/>
    <property type="molecule type" value="Genomic_DNA"/>
</dbReference>
<dbReference type="eggNOG" id="COG3747">
    <property type="taxonomic scope" value="Bacteria"/>
</dbReference>
<dbReference type="AlphaFoldDB" id="A0A081L6V2"/>
<dbReference type="Pfam" id="PF05119">
    <property type="entry name" value="Terminase_4"/>
    <property type="match status" value="1"/>
</dbReference>
<feature type="region of interest" description="Disordered" evidence="1">
    <location>
        <begin position="1"/>
        <end position="32"/>
    </location>
</feature>
<protein>
    <submittedName>
        <fullName evidence="2">Terminase</fullName>
    </submittedName>
</protein>
<dbReference type="InterPro" id="IPR006448">
    <property type="entry name" value="Phage_term_ssu_P27"/>
</dbReference>
<keyword evidence="3" id="KW-1185">Reference proteome</keyword>
<evidence type="ECO:0000313" key="3">
    <source>
        <dbReference type="Proteomes" id="UP000028091"/>
    </source>
</evidence>
<reference evidence="2 3" key="1">
    <citation type="submission" date="2012-09" db="EMBL/GenBank/DDBJ databases">
        <title>Genome Sequence of Bacillus sp. DW5-4.</title>
        <authorList>
            <person name="Lai Q."/>
            <person name="Liu Y."/>
            <person name="Shao Z."/>
        </authorList>
    </citation>
    <scope>NUCLEOTIDE SEQUENCE [LARGE SCALE GENOMIC DNA]</scope>
    <source>
        <strain evidence="2 3">DW5-4</strain>
    </source>
</reference>